<feature type="domain" description="N-acetyltransferase" evidence="1">
    <location>
        <begin position="29"/>
        <end position="115"/>
    </location>
</feature>
<proteinExistence type="predicted"/>
<evidence type="ECO:0000313" key="3">
    <source>
        <dbReference type="Proteomes" id="UP000632454"/>
    </source>
</evidence>
<comment type="caution">
    <text evidence="2">The sequence shown here is derived from an EMBL/GenBank/DDBJ whole genome shotgun (WGS) entry which is preliminary data.</text>
</comment>
<keyword evidence="3" id="KW-1185">Reference proteome</keyword>
<dbReference type="SUPFAM" id="SSF55729">
    <property type="entry name" value="Acyl-CoA N-acyltransferases (Nat)"/>
    <property type="match status" value="1"/>
</dbReference>
<organism evidence="2 3">
    <name type="scientific">Williamsia phyllosphaerae</name>
    <dbReference type="NCBI Taxonomy" id="885042"/>
    <lineage>
        <taxon>Bacteria</taxon>
        <taxon>Bacillati</taxon>
        <taxon>Actinomycetota</taxon>
        <taxon>Actinomycetes</taxon>
        <taxon>Mycobacteriales</taxon>
        <taxon>Nocardiaceae</taxon>
        <taxon>Williamsia</taxon>
    </lineage>
</organism>
<sequence>MSGFAALSWDMAQDTHSENAAGDSRVRVKHSRPQERYEAYLGDEYIGYLDYVDEIEQVVITHTVIADRFSGRGHGGQLVRHVLDDIAPTHKPVVPVCPFVAHFVEKNPAYASMVAQISR</sequence>
<dbReference type="Proteomes" id="UP000632454">
    <property type="component" value="Unassembled WGS sequence"/>
</dbReference>
<dbReference type="Pfam" id="PF14542">
    <property type="entry name" value="Acetyltransf_CG"/>
    <property type="match status" value="1"/>
</dbReference>
<protein>
    <recommendedName>
        <fullName evidence="1">N-acetyltransferase domain-containing protein</fullName>
    </recommendedName>
</protein>
<dbReference type="PANTHER" id="PTHR31435:SF10">
    <property type="entry name" value="BSR4717 PROTEIN"/>
    <property type="match status" value="1"/>
</dbReference>
<dbReference type="InterPro" id="IPR031165">
    <property type="entry name" value="GNAT_YJDJ"/>
</dbReference>
<accession>A0ABQ1ULT2</accession>
<evidence type="ECO:0000259" key="1">
    <source>
        <dbReference type="PROSITE" id="PS51729"/>
    </source>
</evidence>
<dbReference type="InterPro" id="IPR016181">
    <property type="entry name" value="Acyl_CoA_acyltransferase"/>
</dbReference>
<dbReference type="Gene3D" id="3.40.630.30">
    <property type="match status" value="1"/>
</dbReference>
<name>A0ABQ1ULT2_9NOCA</name>
<reference evidence="3" key="1">
    <citation type="journal article" date="2019" name="Int. J. Syst. Evol. Microbiol.">
        <title>The Global Catalogue of Microorganisms (GCM) 10K type strain sequencing project: providing services to taxonomists for standard genome sequencing and annotation.</title>
        <authorList>
            <consortium name="The Broad Institute Genomics Platform"/>
            <consortium name="The Broad Institute Genome Sequencing Center for Infectious Disease"/>
            <person name="Wu L."/>
            <person name="Ma J."/>
        </authorList>
    </citation>
    <scope>NUCLEOTIDE SEQUENCE [LARGE SCALE GENOMIC DNA]</scope>
    <source>
        <strain evidence="3">CCM 7855</strain>
    </source>
</reference>
<gene>
    <name evidence="2" type="ORF">GCM10007298_17670</name>
</gene>
<dbReference type="PROSITE" id="PS51729">
    <property type="entry name" value="GNAT_YJDJ"/>
    <property type="match status" value="1"/>
</dbReference>
<dbReference type="InterPro" id="IPR045057">
    <property type="entry name" value="Gcn5-rel_NAT"/>
</dbReference>
<dbReference type="EMBL" id="BMCS01000001">
    <property type="protein sequence ID" value="GGF22200.1"/>
    <property type="molecule type" value="Genomic_DNA"/>
</dbReference>
<dbReference type="PANTHER" id="PTHR31435">
    <property type="entry name" value="PROTEIN NATD1"/>
    <property type="match status" value="1"/>
</dbReference>
<evidence type="ECO:0000313" key="2">
    <source>
        <dbReference type="EMBL" id="GGF22200.1"/>
    </source>
</evidence>